<dbReference type="AlphaFoldDB" id="A0AAP2CSY1"/>
<evidence type="ECO:0000313" key="1">
    <source>
        <dbReference type="EMBL" id="MBT0958667.1"/>
    </source>
</evidence>
<evidence type="ECO:0000313" key="2">
    <source>
        <dbReference type="Proteomes" id="UP001315686"/>
    </source>
</evidence>
<dbReference type="EMBL" id="JADQAZ010000003">
    <property type="protein sequence ID" value="MBT0958667.1"/>
    <property type="molecule type" value="Genomic_DNA"/>
</dbReference>
<dbReference type="InterPro" id="IPR009061">
    <property type="entry name" value="DNA-bd_dom_put_sf"/>
</dbReference>
<reference evidence="1 2" key="1">
    <citation type="journal article" date="2021" name="Arch. Microbiol.">
        <title>Harenicola maris gen. nov., sp. nov. isolated from the Sea of Japan shallow sediments.</title>
        <authorList>
            <person name="Romanenko L.A."/>
            <person name="Kurilenko V.V."/>
            <person name="Chernysheva N.Y."/>
            <person name="Tekutyeva L.A."/>
            <person name="Velansky P.V."/>
            <person name="Svetashev V.I."/>
            <person name="Isaeva M.P."/>
        </authorList>
    </citation>
    <scope>NUCLEOTIDE SEQUENCE [LARGE SCALE GENOMIC DNA]</scope>
    <source>
        <strain evidence="1 2">KMM 3653</strain>
    </source>
</reference>
<dbReference type="RefSeq" id="WP_327794889.1">
    <property type="nucleotide sequence ID" value="NZ_JADQAZ010000003.1"/>
</dbReference>
<proteinExistence type="predicted"/>
<protein>
    <submittedName>
        <fullName evidence="1">Helix-turn-helix domain-containing protein</fullName>
    </submittedName>
</protein>
<sequence length="141" mass="15517">MSRRANPMAIKAALTYEVGEAAKALGKSPATIRNWIKDGLPVLASQKPYLIVGVELREYIIGKRRDTKAPLKPDELYCLSCRAGRKPIDMLVEAVPNNLKTLRLEGRCECCGAKATRFVSKDNAPSFAQTFQFKTSGTKDA</sequence>
<dbReference type="InterPro" id="IPR036388">
    <property type="entry name" value="WH-like_DNA-bd_sf"/>
</dbReference>
<gene>
    <name evidence="1" type="ORF">IV417_14855</name>
</gene>
<keyword evidence="2" id="KW-1185">Reference proteome</keyword>
<name>A0AAP2CSY1_9RHOB</name>
<organism evidence="1 2">
    <name type="scientific">Harenicola maris</name>
    <dbReference type="NCBI Taxonomy" id="2841044"/>
    <lineage>
        <taxon>Bacteria</taxon>
        <taxon>Pseudomonadati</taxon>
        <taxon>Pseudomonadota</taxon>
        <taxon>Alphaproteobacteria</taxon>
        <taxon>Rhodobacterales</taxon>
        <taxon>Paracoccaceae</taxon>
        <taxon>Harenicola</taxon>
    </lineage>
</organism>
<dbReference type="Proteomes" id="UP001315686">
    <property type="component" value="Unassembled WGS sequence"/>
</dbReference>
<accession>A0AAP2CSY1</accession>
<dbReference type="SUPFAM" id="SSF46955">
    <property type="entry name" value="Putative DNA-binding domain"/>
    <property type="match status" value="1"/>
</dbReference>
<comment type="caution">
    <text evidence="1">The sequence shown here is derived from an EMBL/GenBank/DDBJ whole genome shotgun (WGS) entry which is preliminary data.</text>
</comment>
<dbReference type="Gene3D" id="1.10.10.10">
    <property type="entry name" value="Winged helix-like DNA-binding domain superfamily/Winged helix DNA-binding domain"/>
    <property type="match status" value="1"/>
</dbReference>